<gene>
    <name evidence="6" type="ORF">NMOB1V02_LOCUS8878</name>
</gene>
<evidence type="ECO:0000313" key="7">
    <source>
        <dbReference type="Proteomes" id="UP000678499"/>
    </source>
</evidence>
<keyword evidence="7" id="KW-1185">Reference proteome</keyword>
<keyword evidence="2 3" id="KW-0238">DNA-binding</keyword>
<dbReference type="EMBL" id="OA884734">
    <property type="protein sequence ID" value="CAD7281227.1"/>
    <property type="molecule type" value="Genomic_DNA"/>
</dbReference>
<feature type="compositionally biased region" description="Polar residues" evidence="4">
    <location>
        <begin position="252"/>
        <end position="266"/>
    </location>
</feature>
<dbReference type="InterPro" id="IPR036390">
    <property type="entry name" value="WH_DNA-bd_sf"/>
</dbReference>
<protein>
    <recommendedName>
        <fullName evidence="5">ETS domain-containing protein</fullName>
    </recommendedName>
</protein>
<dbReference type="OrthoDB" id="5975550at2759"/>
<evidence type="ECO:0000256" key="3">
    <source>
        <dbReference type="RuleBase" id="RU004019"/>
    </source>
</evidence>
<feature type="region of interest" description="Disordered" evidence="4">
    <location>
        <begin position="252"/>
        <end position="291"/>
    </location>
</feature>
<dbReference type="GO" id="GO:0030154">
    <property type="term" value="P:cell differentiation"/>
    <property type="evidence" value="ECO:0007669"/>
    <property type="project" value="TreeGrafter"/>
</dbReference>
<dbReference type="Gene3D" id="1.10.10.10">
    <property type="entry name" value="Winged helix-like DNA-binding domain superfamily/Winged helix DNA-binding domain"/>
    <property type="match status" value="1"/>
</dbReference>
<dbReference type="SUPFAM" id="SSF46785">
    <property type="entry name" value="Winged helix' DNA-binding domain"/>
    <property type="match status" value="1"/>
</dbReference>
<dbReference type="Proteomes" id="UP000678499">
    <property type="component" value="Unassembled WGS sequence"/>
</dbReference>
<dbReference type="PANTHER" id="PTHR11849">
    <property type="entry name" value="ETS"/>
    <property type="match status" value="1"/>
</dbReference>
<feature type="domain" description="ETS" evidence="5">
    <location>
        <begin position="321"/>
        <end position="413"/>
    </location>
</feature>
<evidence type="ECO:0000256" key="2">
    <source>
        <dbReference type="ARBA" id="ARBA00023125"/>
    </source>
</evidence>
<dbReference type="InterPro" id="IPR046328">
    <property type="entry name" value="ETS_fam"/>
</dbReference>
<evidence type="ECO:0000256" key="4">
    <source>
        <dbReference type="SAM" id="MobiDB-lite"/>
    </source>
</evidence>
<evidence type="ECO:0000313" key="6">
    <source>
        <dbReference type="EMBL" id="CAD7281227.1"/>
    </source>
</evidence>
<dbReference type="InterPro" id="IPR000418">
    <property type="entry name" value="Ets_dom"/>
</dbReference>
<dbReference type="SMART" id="SM00413">
    <property type="entry name" value="ETS"/>
    <property type="match status" value="1"/>
</dbReference>
<dbReference type="AlphaFoldDB" id="A0A7R9GI29"/>
<comment type="subcellular location">
    <subcellularLocation>
        <location evidence="3">Nucleus</location>
    </subcellularLocation>
</comment>
<dbReference type="GO" id="GO:0005634">
    <property type="term" value="C:nucleus"/>
    <property type="evidence" value="ECO:0007669"/>
    <property type="project" value="UniProtKB-SubCell"/>
</dbReference>
<dbReference type="PROSITE" id="PS50061">
    <property type="entry name" value="ETS_DOMAIN_3"/>
    <property type="match status" value="1"/>
</dbReference>
<comment type="similarity">
    <text evidence="1 3">Belongs to the ETS family.</text>
</comment>
<feature type="compositionally biased region" description="Low complexity" evidence="4">
    <location>
        <begin position="274"/>
        <end position="284"/>
    </location>
</feature>
<evidence type="ECO:0000259" key="5">
    <source>
        <dbReference type="PROSITE" id="PS50061"/>
    </source>
</evidence>
<keyword evidence="3" id="KW-0539">Nucleus</keyword>
<dbReference type="GO" id="GO:0043565">
    <property type="term" value="F:sequence-specific DNA binding"/>
    <property type="evidence" value="ECO:0007669"/>
    <property type="project" value="InterPro"/>
</dbReference>
<dbReference type="InterPro" id="IPR036388">
    <property type="entry name" value="WH-like_DNA-bd_sf"/>
</dbReference>
<reference evidence="6" key="1">
    <citation type="submission" date="2020-11" db="EMBL/GenBank/DDBJ databases">
        <authorList>
            <person name="Tran Van P."/>
        </authorList>
    </citation>
    <scope>NUCLEOTIDE SEQUENCE</scope>
</reference>
<sequence length="426" mass="49710">MSPLAESSRGNSSQVLVIARFLMRHPPDAIGNLMAESLKDFPNDNWKSISVDRWTGLDVLSWLFCFDGRVLHKYPVDRFKWLRKLFLRQPLLTGRDLFPLEVSKLSVELSLSVDEASLANRELMDHSDSLFDRETSDIDVLVSNSYFLERSGSNWERLDCRQWDMCHFIEWANKERDIRGVTDSSVITYLGQPGVIDRLKNSPAEVKILERLDPVLSSEWISLISKSSGAPHPYQSSCMYAFSYDQTRQASTGHAGNQVVEQPSSYSQDEETDVSSSEESSATDGSKKRDRKLMGAELRNRLWQDLKHRIPKASKQWPGTMITWQFMLHLLESNEFTDLIRWEKREEGIFRILETRKIAALWRFYKDKSTDGTTKRCISWAYFSRALRFHYRGDMNGDKREEGKRERTVYQFDRKNVDRYLRQRQA</sequence>
<proteinExistence type="inferred from homology"/>
<accession>A0A7R9GI29</accession>
<dbReference type="GO" id="GO:0000981">
    <property type="term" value="F:DNA-binding transcription factor activity, RNA polymerase II-specific"/>
    <property type="evidence" value="ECO:0007669"/>
    <property type="project" value="TreeGrafter"/>
</dbReference>
<dbReference type="Pfam" id="PF00178">
    <property type="entry name" value="Ets"/>
    <property type="match status" value="1"/>
</dbReference>
<name>A0A7R9GI29_9CRUS</name>
<dbReference type="EMBL" id="CAJPEX010002697">
    <property type="protein sequence ID" value="CAG0921379.1"/>
    <property type="molecule type" value="Genomic_DNA"/>
</dbReference>
<organism evidence="6">
    <name type="scientific">Notodromas monacha</name>
    <dbReference type="NCBI Taxonomy" id="399045"/>
    <lineage>
        <taxon>Eukaryota</taxon>
        <taxon>Metazoa</taxon>
        <taxon>Ecdysozoa</taxon>
        <taxon>Arthropoda</taxon>
        <taxon>Crustacea</taxon>
        <taxon>Oligostraca</taxon>
        <taxon>Ostracoda</taxon>
        <taxon>Podocopa</taxon>
        <taxon>Podocopida</taxon>
        <taxon>Cypridocopina</taxon>
        <taxon>Cypridoidea</taxon>
        <taxon>Cyprididae</taxon>
        <taxon>Notodromas</taxon>
    </lineage>
</organism>
<evidence type="ECO:0000256" key="1">
    <source>
        <dbReference type="ARBA" id="ARBA00005562"/>
    </source>
</evidence>